<evidence type="ECO:0000256" key="6">
    <source>
        <dbReference type="ARBA" id="ARBA00022801"/>
    </source>
</evidence>
<keyword evidence="10" id="KW-0472">Membrane</keyword>
<dbReference type="PANTHER" id="PTHR15822:SF4">
    <property type="entry name" value="TYROSYL-DNA PHOSPHODIESTERASE 2"/>
    <property type="match status" value="1"/>
</dbReference>
<feature type="compositionally biased region" description="Basic residues" evidence="9">
    <location>
        <begin position="38"/>
        <end position="52"/>
    </location>
</feature>
<dbReference type="SUPFAM" id="SSF56219">
    <property type="entry name" value="DNase I-like"/>
    <property type="match status" value="1"/>
</dbReference>
<keyword evidence="10" id="KW-1133">Transmembrane helix</keyword>
<keyword evidence="3" id="KW-0540">Nuclease</keyword>
<name>A0A6G4V485_9ACTN</name>
<evidence type="ECO:0000256" key="8">
    <source>
        <dbReference type="ARBA" id="ARBA00023204"/>
    </source>
</evidence>
<evidence type="ECO:0000256" key="5">
    <source>
        <dbReference type="ARBA" id="ARBA00022763"/>
    </source>
</evidence>
<evidence type="ECO:0000256" key="10">
    <source>
        <dbReference type="SAM" id="Phobius"/>
    </source>
</evidence>
<dbReference type="GO" id="GO:0016787">
    <property type="term" value="F:hydrolase activity"/>
    <property type="evidence" value="ECO:0007669"/>
    <property type="project" value="UniProtKB-KW"/>
</dbReference>
<keyword evidence="7" id="KW-0460">Magnesium</keyword>
<sequence>MTRTQAESGGRTQEAVPEGSTNVPGTTAGASSPQPPLRRLRPQRLRPRRFRRRGTLTTGGCVLLALVVQGHRLIPNTPGRLGSLADTLLPWTALALPALLAAALLRRSPVATVACVLPIAVWLATFGASLADKSSPGGDLTVVSHNVNQNNPDPRGTARSLIASKAHILALEELSPDTAPVYERALASSYPYHFYNGTVGLWSTYPLRHARAVPIMPWTRAMRATVVTPKGPLAVYVVHLASVRVRPDGFATLARNEALDRLTAPLHEERVQRVVVMGDFNGSTDDRALRPLTRSMTSAQSTAGQGFGFTWPSRFPVVRIDQILLKGVKATSSWNLPVTPSDHIPVAARIDLGDEEHTAVRQPASARRSGPR</sequence>
<keyword evidence="4" id="KW-0479">Metal-binding</keyword>
<feature type="transmembrane region" description="Helical" evidence="10">
    <location>
        <begin position="50"/>
        <end position="68"/>
    </location>
</feature>
<feature type="region of interest" description="Disordered" evidence="9">
    <location>
        <begin position="1"/>
        <end position="52"/>
    </location>
</feature>
<evidence type="ECO:0000256" key="1">
    <source>
        <dbReference type="ARBA" id="ARBA00001936"/>
    </source>
</evidence>
<dbReference type="PANTHER" id="PTHR15822">
    <property type="entry name" value="TRAF AND TNF RECEPTOR-ASSOCIATED PROTEIN"/>
    <property type="match status" value="1"/>
</dbReference>
<feature type="compositionally biased region" description="Polar residues" evidence="9">
    <location>
        <begin position="19"/>
        <end position="32"/>
    </location>
</feature>
<reference evidence="12 13" key="1">
    <citation type="submission" date="2020-02" db="EMBL/GenBank/DDBJ databases">
        <title>Whole-genome analyses of novel actinobacteria.</title>
        <authorList>
            <person name="Sahin N."/>
            <person name="Gencbay T."/>
        </authorList>
    </citation>
    <scope>NUCLEOTIDE SEQUENCE [LARGE SCALE GENOMIC DNA]</scope>
    <source>
        <strain evidence="12 13">HC44</strain>
    </source>
</reference>
<gene>
    <name evidence="12" type="ORF">G5C60_13835</name>
</gene>
<dbReference type="GO" id="GO:0006281">
    <property type="term" value="P:DNA repair"/>
    <property type="evidence" value="ECO:0007669"/>
    <property type="project" value="UniProtKB-KW"/>
</dbReference>
<organism evidence="12 13">
    <name type="scientific">Streptomyces scabichelini</name>
    <dbReference type="NCBI Taxonomy" id="2711217"/>
    <lineage>
        <taxon>Bacteria</taxon>
        <taxon>Bacillati</taxon>
        <taxon>Actinomycetota</taxon>
        <taxon>Actinomycetes</taxon>
        <taxon>Kitasatosporales</taxon>
        <taxon>Streptomycetaceae</taxon>
        <taxon>Streptomyces</taxon>
    </lineage>
</organism>
<comment type="cofactor">
    <cofactor evidence="1">
        <name>Mn(2+)</name>
        <dbReference type="ChEBI" id="CHEBI:29035"/>
    </cofactor>
</comment>
<dbReference type="InterPro" id="IPR051547">
    <property type="entry name" value="TDP2-like"/>
</dbReference>
<dbReference type="InterPro" id="IPR036691">
    <property type="entry name" value="Endo/exonu/phosph_ase_sf"/>
</dbReference>
<dbReference type="GO" id="GO:0004518">
    <property type="term" value="F:nuclease activity"/>
    <property type="evidence" value="ECO:0007669"/>
    <property type="project" value="UniProtKB-KW"/>
</dbReference>
<accession>A0A6G4V485</accession>
<feature type="compositionally biased region" description="Polar residues" evidence="9">
    <location>
        <begin position="1"/>
        <end position="11"/>
    </location>
</feature>
<evidence type="ECO:0000256" key="9">
    <source>
        <dbReference type="SAM" id="MobiDB-lite"/>
    </source>
</evidence>
<feature type="transmembrane region" description="Helical" evidence="10">
    <location>
        <begin position="88"/>
        <end position="105"/>
    </location>
</feature>
<dbReference type="GO" id="GO:0046872">
    <property type="term" value="F:metal ion binding"/>
    <property type="evidence" value="ECO:0007669"/>
    <property type="project" value="UniProtKB-KW"/>
</dbReference>
<evidence type="ECO:0000256" key="2">
    <source>
        <dbReference type="ARBA" id="ARBA00001946"/>
    </source>
</evidence>
<proteinExistence type="predicted"/>
<dbReference type="Proteomes" id="UP000472335">
    <property type="component" value="Unassembled WGS sequence"/>
</dbReference>
<keyword evidence="5" id="KW-0227">DNA damage</keyword>
<dbReference type="InterPro" id="IPR005135">
    <property type="entry name" value="Endo/exonuclease/phosphatase"/>
</dbReference>
<dbReference type="RefSeq" id="WP_165258712.1">
    <property type="nucleotide sequence ID" value="NZ_JAAKZY010000035.1"/>
</dbReference>
<evidence type="ECO:0000259" key="11">
    <source>
        <dbReference type="Pfam" id="PF03372"/>
    </source>
</evidence>
<keyword evidence="13" id="KW-1185">Reference proteome</keyword>
<evidence type="ECO:0000256" key="3">
    <source>
        <dbReference type="ARBA" id="ARBA00022722"/>
    </source>
</evidence>
<dbReference type="AlphaFoldDB" id="A0A6G4V485"/>
<dbReference type="EMBL" id="JAAKZY010000035">
    <property type="protein sequence ID" value="NGO08663.1"/>
    <property type="molecule type" value="Genomic_DNA"/>
</dbReference>
<dbReference type="Gene3D" id="3.60.10.10">
    <property type="entry name" value="Endonuclease/exonuclease/phosphatase"/>
    <property type="match status" value="1"/>
</dbReference>
<dbReference type="Pfam" id="PF03372">
    <property type="entry name" value="Exo_endo_phos"/>
    <property type="match status" value="1"/>
</dbReference>
<comment type="cofactor">
    <cofactor evidence="2">
        <name>Mg(2+)</name>
        <dbReference type="ChEBI" id="CHEBI:18420"/>
    </cofactor>
</comment>
<evidence type="ECO:0000313" key="12">
    <source>
        <dbReference type="EMBL" id="NGO08663.1"/>
    </source>
</evidence>
<keyword evidence="8" id="KW-0234">DNA repair</keyword>
<protein>
    <recommendedName>
        <fullName evidence="11">Endonuclease/exonuclease/phosphatase domain-containing protein</fullName>
    </recommendedName>
</protein>
<evidence type="ECO:0000256" key="4">
    <source>
        <dbReference type="ARBA" id="ARBA00022723"/>
    </source>
</evidence>
<feature type="domain" description="Endonuclease/exonuclease/phosphatase" evidence="11">
    <location>
        <begin position="143"/>
        <end position="343"/>
    </location>
</feature>
<keyword evidence="10" id="KW-0812">Transmembrane</keyword>
<keyword evidence="6" id="KW-0378">Hydrolase</keyword>
<evidence type="ECO:0000313" key="13">
    <source>
        <dbReference type="Proteomes" id="UP000472335"/>
    </source>
</evidence>
<feature type="transmembrane region" description="Helical" evidence="10">
    <location>
        <begin position="110"/>
        <end position="131"/>
    </location>
</feature>
<evidence type="ECO:0000256" key="7">
    <source>
        <dbReference type="ARBA" id="ARBA00022842"/>
    </source>
</evidence>
<comment type="caution">
    <text evidence="12">The sequence shown here is derived from an EMBL/GenBank/DDBJ whole genome shotgun (WGS) entry which is preliminary data.</text>
</comment>